<name>A0AB74UJU9_9VIRU</name>
<dbReference type="EMBL" id="PP359420">
    <property type="protein sequence ID" value="XHV10076.1"/>
    <property type="molecule type" value="Genomic_RNA"/>
</dbReference>
<accession>A0AB74UJU9</accession>
<protein>
    <submittedName>
        <fullName evidence="2">Capsid protein</fullName>
    </submittedName>
</protein>
<feature type="region of interest" description="Disordered" evidence="1">
    <location>
        <begin position="226"/>
        <end position="294"/>
    </location>
</feature>
<proteinExistence type="predicted"/>
<sequence length="294" mass="30605">MAFQQYMNRETAERVAGLEPGDVHAIIKLAALGLKPPQIEEVASEIADGREPSAKPANGRAGRIVINPWSFVKDYGQYHGVYGLSSEQAGRLLDLMMHDQDEAVKQIKEIADAKLTQNGSTKVAFVDPSMIPAKAGTSAVGPPSNDGGLAALKEIIKERPHVYGSYKFVAQPTGLGGVLTYGVDLGGSLVAMGQSKALAVAAARLCSQLGRHDNIVEPYIYGYEDGRDPLPPGRIPKQFWDGRRGSAEAPPPPMAKRAKTATPAAPAQASASGSGSQSASGSSSKAASGAAQAG</sequence>
<evidence type="ECO:0000313" key="2">
    <source>
        <dbReference type="EMBL" id="XHV10076.1"/>
    </source>
</evidence>
<dbReference type="InterPro" id="IPR058041">
    <property type="entry name" value="CcFV1_CP"/>
</dbReference>
<dbReference type="Pfam" id="PF25660">
    <property type="entry name" value="CcFV1_CP"/>
    <property type="match status" value="1"/>
</dbReference>
<organism evidence="2">
    <name type="scientific">Phyllosticta capitalensis polymycovirus 2</name>
    <dbReference type="NCBI Taxonomy" id="3367396"/>
    <lineage>
        <taxon>Viruses</taxon>
        <taxon>Riboviria</taxon>
        <taxon>Riboviria incertae sedis</taxon>
        <taxon>Polymycoviridae</taxon>
        <taxon>Polymycovirus</taxon>
    </lineage>
</organism>
<feature type="compositionally biased region" description="Low complexity" evidence="1">
    <location>
        <begin position="260"/>
        <end position="294"/>
    </location>
</feature>
<reference evidence="2" key="1">
    <citation type="submission" date="2024-02" db="EMBL/GenBank/DDBJ databases">
        <title>Novel Polymycoviruses Are Encapsidated in Filamentous Virions.</title>
        <authorList>
            <person name="Han Z."/>
            <person name="Jiang J."/>
            <person name="Xu W."/>
        </authorList>
    </citation>
    <scope>NUCLEOTIDE SEQUENCE</scope>
    <source>
        <strain evidence="2">PhcPmV2-dsRNA5</strain>
    </source>
</reference>
<evidence type="ECO:0000256" key="1">
    <source>
        <dbReference type="SAM" id="MobiDB-lite"/>
    </source>
</evidence>